<keyword evidence="2" id="KW-1185">Reference proteome</keyword>
<gene>
    <name evidence="1" type="ORF">IO98_07135</name>
</gene>
<proteinExistence type="predicted"/>
<dbReference type="PROSITE" id="PS51257">
    <property type="entry name" value="PROKAR_LIPOPROTEIN"/>
    <property type="match status" value="1"/>
</dbReference>
<name>A0A084JNL4_9FIRM</name>
<dbReference type="EMBL" id="JPME01000010">
    <property type="protein sequence ID" value="KEZ90548.1"/>
    <property type="molecule type" value="Genomic_DNA"/>
</dbReference>
<comment type="caution">
    <text evidence="1">The sequence shown here is derived from an EMBL/GenBank/DDBJ whole genome shotgun (WGS) entry which is preliminary data.</text>
</comment>
<evidence type="ECO:0000313" key="2">
    <source>
        <dbReference type="Proteomes" id="UP000028525"/>
    </source>
</evidence>
<dbReference type="STRING" id="29354.IO98_07135"/>
<dbReference type="Proteomes" id="UP000028525">
    <property type="component" value="Unassembled WGS sequence"/>
</dbReference>
<reference evidence="1 2" key="1">
    <citation type="submission" date="2014-07" db="EMBL/GenBank/DDBJ databases">
        <title>Draft genome of Clostridium celerecrescens 152B isolated from sediments associated with methane hydrate from Krishna Godavari basin.</title>
        <authorList>
            <person name="Honkalas V.S."/>
            <person name="Dabir A.P."/>
            <person name="Arora P."/>
            <person name="Dhakephalkar P.K."/>
        </authorList>
    </citation>
    <scope>NUCLEOTIDE SEQUENCE [LARGE SCALE GENOMIC DNA]</scope>
    <source>
        <strain evidence="1 2">152B</strain>
    </source>
</reference>
<dbReference type="OrthoDB" id="1853584at2"/>
<dbReference type="RefSeq" id="WP_038279602.1">
    <property type="nucleotide sequence ID" value="NZ_JPME01000010.1"/>
</dbReference>
<protein>
    <submittedName>
        <fullName evidence="1">Uncharacterized protein</fullName>
    </submittedName>
</protein>
<dbReference type="AlphaFoldDB" id="A0A084JNL4"/>
<accession>A0A084JNL4</accession>
<evidence type="ECO:0000313" key="1">
    <source>
        <dbReference type="EMBL" id="KEZ90548.1"/>
    </source>
</evidence>
<sequence length="180" mass="19687">MKMRNKISTIFIFAAMVMVLVTGCKKTEGGGNMPEALKGDLTKIIGTIYEKAKVDLRLENTPIDLTNKDMVKYNMGLDDASKVKEAVVSEAMIGSQAYSLVLARVNNASDAESVAKAMLDGIDQRKWICVMADDLQIVTYNDLVMLVMVDSNLKDAVTSQKVVDAFGEMCGSDFDLKLSK</sequence>
<organism evidence="1 2">
    <name type="scientific">Lacrimispora celerecrescens</name>
    <dbReference type="NCBI Taxonomy" id="29354"/>
    <lineage>
        <taxon>Bacteria</taxon>
        <taxon>Bacillati</taxon>
        <taxon>Bacillota</taxon>
        <taxon>Clostridia</taxon>
        <taxon>Lachnospirales</taxon>
        <taxon>Lachnospiraceae</taxon>
        <taxon>Lacrimispora</taxon>
    </lineage>
</organism>